<organism evidence="3 4">
    <name type="scientific">Rubripirellula tenax</name>
    <dbReference type="NCBI Taxonomy" id="2528015"/>
    <lineage>
        <taxon>Bacteria</taxon>
        <taxon>Pseudomonadati</taxon>
        <taxon>Planctomycetota</taxon>
        <taxon>Planctomycetia</taxon>
        <taxon>Pirellulales</taxon>
        <taxon>Pirellulaceae</taxon>
        <taxon>Rubripirellula</taxon>
    </lineage>
</organism>
<dbReference type="CDD" id="cd03808">
    <property type="entry name" value="GT4_CapM-like"/>
    <property type="match status" value="1"/>
</dbReference>
<dbReference type="RefSeq" id="WP_146457075.1">
    <property type="nucleotide sequence ID" value="NZ_SJPW01000002.1"/>
</dbReference>
<dbReference type="InterPro" id="IPR001296">
    <property type="entry name" value="Glyco_trans_1"/>
</dbReference>
<dbReference type="Gene3D" id="3.40.50.2000">
    <property type="entry name" value="Glycogen Phosphorylase B"/>
    <property type="match status" value="2"/>
</dbReference>
<proteinExistence type="predicted"/>
<name>A0A5C6FH06_9BACT</name>
<accession>A0A5C6FH06</accession>
<evidence type="ECO:0000259" key="1">
    <source>
        <dbReference type="Pfam" id="PF00534"/>
    </source>
</evidence>
<dbReference type="OrthoDB" id="9806653at2"/>
<keyword evidence="3" id="KW-0328">Glycosyltransferase</keyword>
<dbReference type="PANTHER" id="PTHR12526">
    <property type="entry name" value="GLYCOSYLTRANSFERASE"/>
    <property type="match status" value="1"/>
</dbReference>
<keyword evidence="3" id="KW-0808">Transferase</keyword>
<dbReference type="EC" id="2.4.-.-" evidence="3"/>
<reference evidence="3 4" key="1">
    <citation type="submission" date="2019-02" db="EMBL/GenBank/DDBJ databases">
        <title>Deep-cultivation of Planctomycetes and their phenomic and genomic characterization uncovers novel biology.</title>
        <authorList>
            <person name="Wiegand S."/>
            <person name="Jogler M."/>
            <person name="Boedeker C."/>
            <person name="Pinto D."/>
            <person name="Vollmers J."/>
            <person name="Rivas-Marin E."/>
            <person name="Kohn T."/>
            <person name="Peeters S.H."/>
            <person name="Heuer A."/>
            <person name="Rast P."/>
            <person name="Oberbeckmann S."/>
            <person name="Bunk B."/>
            <person name="Jeske O."/>
            <person name="Meyerdierks A."/>
            <person name="Storesund J.E."/>
            <person name="Kallscheuer N."/>
            <person name="Luecker S."/>
            <person name="Lage O.M."/>
            <person name="Pohl T."/>
            <person name="Merkel B.J."/>
            <person name="Hornburger P."/>
            <person name="Mueller R.-W."/>
            <person name="Bruemmer F."/>
            <person name="Labrenz M."/>
            <person name="Spormann A.M."/>
            <person name="Op Den Camp H."/>
            <person name="Overmann J."/>
            <person name="Amann R."/>
            <person name="Jetten M.S.M."/>
            <person name="Mascher T."/>
            <person name="Medema M.H."/>
            <person name="Devos D.P."/>
            <person name="Kaster A.-K."/>
            <person name="Ovreas L."/>
            <person name="Rohde M."/>
            <person name="Galperin M.Y."/>
            <person name="Jogler C."/>
        </authorList>
    </citation>
    <scope>NUCLEOTIDE SEQUENCE [LARGE SCALE GENOMIC DNA]</scope>
    <source>
        <strain evidence="3 4">Poly51</strain>
    </source>
</reference>
<dbReference type="InterPro" id="IPR028098">
    <property type="entry name" value="Glyco_trans_4-like_N"/>
</dbReference>
<dbReference type="PANTHER" id="PTHR12526:SF630">
    <property type="entry name" value="GLYCOSYLTRANSFERASE"/>
    <property type="match status" value="1"/>
</dbReference>
<dbReference type="GO" id="GO:0016757">
    <property type="term" value="F:glycosyltransferase activity"/>
    <property type="evidence" value="ECO:0007669"/>
    <property type="project" value="UniProtKB-KW"/>
</dbReference>
<comment type="caution">
    <text evidence="3">The sequence shown here is derived from an EMBL/GenBank/DDBJ whole genome shotgun (WGS) entry which is preliminary data.</text>
</comment>
<evidence type="ECO:0000313" key="4">
    <source>
        <dbReference type="Proteomes" id="UP000318288"/>
    </source>
</evidence>
<dbReference type="AlphaFoldDB" id="A0A5C6FH06"/>
<dbReference type="Pfam" id="PF13439">
    <property type="entry name" value="Glyco_transf_4"/>
    <property type="match status" value="1"/>
</dbReference>
<dbReference type="Pfam" id="PF00534">
    <property type="entry name" value="Glycos_transf_1"/>
    <property type="match status" value="1"/>
</dbReference>
<gene>
    <name evidence="3" type="primary">epsD_2</name>
    <name evidence="3" type="ORF">Poly51_22420</name>
</gene>
<sequence>MRIAHVITRMIIGGAQENTLLNCLDLIRDHADDVLLITGPAVGPEGDLLSEGRAGELPIRMLDSLRRSIHPARDWKASRDIRAAIRDFRPDVVHTHSAKGGLLGRAVAWGEHVPAVIHSVHGAPFHPYQSFAAREFFKRCERWAARRCHRMVSVADAMTDLMVDAGVAPREKFQTIYSGMDVEPFVNANDHRTEIRNRFGFTDDHVVIGKIARLFHLKGHKDLVEASADVVRQNPNVRFLLVGDGILRSELQQQIASMGLGDHFVFAGLVPPAEVPSLIGAMDVLAHTSYREGLARALPQALIAGKPIISYDVDGAREVAINGETGFLVDPQDISGLAQAMVSLAADEAMRRRMGGEGQSRFTDQFRHQTMTREIRRLYQQVLAQT</sequence>
<dbReference type="Proteomes" id="UP000318288">
    <property type="component" value="Unassembled WGS sequence"/>
</dbReference>
<feature type="domain" description="Glycosyl transferase family 1" evidence="1">
    <location>
        <begin position="192"/>
        <end position="359"/>
    </location>
</feature>
<dbReference type="SUPFAM" id="SSF53756">
    <property type="entry name" value="UDP-Glycosyltransferase/glycogen phosphorylase"/>
    <property type="match status" value="1"/>
</dbReference>
<protein>
    <submittedName>
        <fullName evidence="3">Putative glycosyltransferase EpsD</fullName>
        <ecNumber evidence="3">2.4.-.-</ecNumber>
    </submittedName>
</protein>
<feature type="domain" description="Glycosyltransferase subfamily 4-like N-terminal" evidence="2">
    <location>
        <begin position="67"/>
        <end position="183"/>
    </location>
</feature>
<evidence type="ECO:0000259" key="2">
    <source>
        <dbReference type="Pfam" id="PF13439"/>
    </source>
</evidence>
<keyword evidence="4" id="KW-1185">Reference proteome</keyword>
<evidence type="ECO:0000313" key="3">
    <source>
        <dbReference type="EMBL" id="TWU59454.1"/>
    </source>
</evidence>
<dbReference type="EMBL" id="SJPW01000002">
    <property type="protein sequence ID" value="TWU59454.1"/>
    <property type="molecule type" value="Genomic_DNA"/>
</dbReference>